<feature type="compositionally biased region" description="Polar residues" evidence="2">
    <location>
        <begin position="108"/>
        <end position="118"/>
    </location>
</feature>
<feature type="compositionally biased region" description="Gly residues" evidence="2">
    <location>
        <begin position="1909"/>
        <end position="1918"/>
    </location>
</feature>
<feature type="region of interest" description="Disordered" evidence="2">
    <location>
        <begin position="798"/>
        <end position="824"/>
    </location>
</feature>
<accession>A0ABW5H1J1</accession>
<evidence type="ECO:0000256" key="1">
    <source>
        <dbReference type="ARBA" id="ARBA00022737"/>
    </source>
</evidence>
<name>A0ABW5H1J1_9PSEU</name>
<dbReference type="Pfam" id="PF07591">
    <property type="entry name" value="PT-HINT"/>
    <property type="match status" value="1"/>
</dbReference>
<reference evidence="6" key="1">
    <citation type="journal article" date="2019" name="Int. J. Syst. Evol. Microbiol.">
        <title>The Global Catalogue of Microorganisms (GCM) 10K type strain sequencing project: providing services to taxonomists for standard genome sequencing and annotation.</title>
        <authorList>
            <consortium name="The Broad Institute Genomics Platform"/>
            <consortium name="The Broad Institute Genome Sequencing Center for Infectious Disease"/>
            <person name="Wu L."/>
            <person name="Ma J."/>
        </authorList>
    </citation>
    <scope>NUCLEOTIDE SEQUENCE [LARGE SCALE GENOMIC DNA]</scope>
    <source>
        <strain evidence="6">CGMCC 4.7641</strain>
    </source>
</reference>
<dbReference type="SMART" id="SM00306">
    <property type="entry name" value="HintN"/>
    <property type="match status" value="1"/>
</dbReference>
<dbReference type="InterPro" id="IPR036844">
    <property type="entry name" value="Hint_dom_sf"/>
</dbReference>
<dbReference type="Gene3D" id="2.180.10.10">
    <property type="entry name" value="RHS repeat-associated core"/>
    <property type="match status" value="1"/>
</dbReference>
<dbReference type="Pfam" id="PF25023">
    <property type="entry name" value="TEN_YD-shell"/>
    <property type="match status" value="1"/>
</dbReference>
<comment type="caution">
    <text evidence="5">The sequence shown here is derived from an EMBL/GenBank/DDBJ whole genome shotgun (WGS) entry which is preliminary data.</text>
</comment>
<proteinExistence type="predicted"/>
<keyword evidence="1" id="KW-0677">Repeat</keyword>
<keyword evidence="3" id="KW-0732">Signal</keyword>
<dbReference type="InterPro" id="IPR050708">
    <property type="entry name" value="T6SS_VgrG/RHS"/>
</dbReference>
<dbReference type="PANTHER" id="PTHR32305">
    <property type="match status" value="1"/>
</dbReference>
<feature type="compositionally biased region" description="Polar residues" evidence="2">
    <location>
        <begin position="1594"/>
        <end position="1615"/>
    </location>
</feature>
<dbReference type="Proteomes" id="UP001597483">
    <property type="component" value="Unassembled WGS sequence"/>
</dbReference>
<evidence type="ECO:0000259" key="4">
    <source>
        <dbReference type="SMART" id="SM00306"/>
    </source>
</evidence>
<dbReference type="InterPro" id="IPR056823">
    <property type="entry name" value="TEN-like_YD-shell"/>
</dbReference>
<dbReference type="CDD" id="cd00081">
    <property type="entry name" value="Hint"/>
    <property type="match status" value="1"/>
</dbReference>
<organism evidence="5 6">
    <name type="scientific">Amycolatopsis silviterrae</name>
    <dbReference type="NCBI Taxonomy" id="1656914"/>
    <lineage>
        <taxon>Bacteria</taxon>
        <taxon>Bacillati</taxon>
        <taxon>Actinomycetota</taxon>
        <taxon>Actinomycetes</taxon>
        <taxon>Pseudonocardiales</taxon>
        <taxon>Pseudonocardiaceae</taxon>
        <taxon>Amycolatopsis</taxon>
    </lineage>
</organism>
<feature type="domain" description="Hint" evidence="4">
    <location>
        <begin position="2013"/>
        <end position="2114"/>
    </location>
</feature>
<dbReference type="NCBIfam" id="TIGR01643">
    <property type="entry name" value="YD_repeat_2x"/>
    <property type="match status" value="2"/>
</dbReference>
<gene>
    <name evidence="5" type="ORF">ACFSVL_06910</name>
</gene>
<feature type="compositionally biased region" description="Polar residues" evidence="2">
    <location>
        <begin position="1624"/>
        <end position="1636"/>
    </location>
</feature>
<dbReference type="InterPro" id="IPR006530">
    <property type="entry name" value="YD"/>
</dbReference>
<feature type="chain" id="PRO_5045576418" evidence="3">
    <location>
        <begin position="20"/>
        <end position="2253"/>
    </location>
</feature>
<dbReference type="InterPro" id="IPR003587">
    <property type="entry name" value="Hint_dom_N"/>
</dbReference>
<sequence>MTAVAIAAIMLASSQDAVAAPTGWHGLGWDLPALQAERSVKGTDAKTLSGNAPAKTASAPVPAVHWPAAGKAQVDLPATAQGGKSPKSMAAGNQVSVTRGHGRDSRTGAYSATAASSPQKHDAARVEVSTVDHAVADKAGIRGTLVQVTPVSGDTSGPVEVVLDYRSFAGAYGADFGRRLRFVQYPSCVLSTPEKPECRKGTPVDSVNDAKAGQLAGEVALAPTATVLAATPDTSSGGGDFKVTKLSPAGSWTAGEPSGEFNYSYPLSAPAGPGGPAPSVSLQYSSGAVDGLTSATNNQASEIGDGWSVSGGGYVERSYKSCSEDLGGNNGQTKTGDLCWATDNARLSLAGKTTELVKDTATGAWRLRTDDGSRVEKVNGASNGAQGGEHWKVTTVDGTQYFFGLNHLPGWQAGNPETQSTWTEPVFGNNPGEPCNAATFAASWCQQAWRWNLDYVVDPRGNAMTFYYQPETNYYGLNLNTTSPGTSYVRGGYLQRIEYGFNTRVAGVFTHAPAQIVFGTTERCLPGGAITCDPAQLTTANAASWPDVPADQLCAQGANCTNVSPAFFSRRRITAISTQVTDGGAGWKTANQWTLAQSFPASGDGSSPAMWLDSITQTGKAGGSISLPPVSFHPKALANRVDASNNYTALTRNRIDAVTNEEGGVTAVKYADPQCVPGKTMPANPETNTLACYPTYWTPGGATEPVLDWFNKYLVTDVTEDGRTTLSQQTLTHYDYVGGGAWHYDENYLADPKNRTWSLWRGYGAVKTTVGQATSDPSGPPAVTQTLYLRGMDGDTLPGGGKRSASMTDSLGESIPDSKPVPGFARESQTYLDGKVIATTINDPWISAPSATNTDGTQAFYTGTGTTRTRTWIAAANTWRTTRTSTTFGNYGLATQVENDGDIADPNQATCTRSTYSQNTAAWLINYVNQVQTTAGTCATPASSATIVSDTRSYFDHQPFGAVPTAGNVTQTDTVDSWPADGAEHFLSPATRTDFDNYGRAVSVTDALGLTTTTAFTPATGGPVTQVVTTTPQVSATDTTKFTSTRYLDPITGALTAAVDHSGLRTDAAYDALGRLTAVWPPGHNKSVNAPAKTTYNYTVSNTGPSVVATNTLLSSSKYATSYALVDGLGRTVQTQAPTSYSQGGRVVTDSYYGSHGQVWKTHDAYWNGDSGPVGTLLTVKDNTVPSTTVSTFDSAGRATASAYQLYGVEQWRGTTVYDGDRTTSIPPRGGTASSVVTNGLGQKVQLAQYKDPAHTNPGDPADVTSYAYTHAGLLASTTDSTGHNSWKTSYDLLGRKTSATDPDTGLSQYTYDNGGRMLTSADASGRTLAYAYDNLGRKTAEYKDSLSGTKLAAWTYDTVLKDKPTASSRYAGGKTYTNTVFAYDNAGRVTNSRFTVPLGETGFGGNYSFSWRYDPLSDVLRSFGSPAQGGLPDESMLTGYDALDQPVTLQDAADNGTGTLLVSETDYNPYGQVLRTNYQDPTLPNQIAVTHTYADGTNRLATTLAERATKTNFMIANRFYSYDPAGNITSIADTPQDAQSDTQCFSYDYLQRLTQAFTPSAGNCATTPSATGLGGAAPYWTSWTYDTTGNRLTQTQHGAAGDTTSKSTYPNAGQPQPHAIQALDTTGPNGSSHSAYTYDPSGRTLTQGPAGAGLTFTYDAEGHIATATDASGKVSSYTYDADGNLLLTKDPTGTTLTLNDLELFRGTGTSTTVGTRFYTFNGAPVAERDANGGLTWSMTDTQNTAYATVKADNLAVTQRWQDPYGVARGPAPSLWPDKHGYLGGYRNTTGLTHLGAREYDPALGRFTTVDPVLKTDDPQQMNGYSYANDNPIGLTDPSGLCPGVPDGACRRPDGSIGGGDACRNGGWSCDKKDNNTCGCRAAQQHPANHGAPASSGGHRKAAPKQHGASGGGGSGGGGEKKSEGNWFTNALSDIGEAFYEGSGLKDVVDGCFRDPAVVGCIKGVLEVGVWFVPGGAAARGTELAVSGGARFLEGEVGAEGRAVAEDLAAGCRNSFAGSTPVLMADGTMKPIEQVKVGDKVRNAQPDNADTEIHTVTALHITDTDRDFVDVTVATPGGPEKITSTAHHRWWDVTTHSWTDATDLRPGDLLDTPGDGHAAVQTLNRYTSSIRTYNLTIDTTHTYYVLAGTTAVLVHNTNPGCDWRADDAADIAGGHANKKHGGEFPGMSASDLERHVEDVMTNPLDTKDLARNRKAYLGQDGETIVIHDPSHKDGGTVFRPSADKVDGYWQGLQ</sequence>
<feature type="region of interest" description="Disordered" evidence="2">
    <location>
        <begin position="78"/>
        <end position="124"/>
    </location>
</feature>
<dbReference type="InterPro" id="IPR022385">
    <property type="entry name" value="Rhs_assc_core"/>
</dbReference>
<evidence type="ECO:0000313" key="6">
    <source>
        <dbReference type="Proteomes" id="UP001597483"/>
    </source>
</evidence>
<dbReference type="EMBL" id="JBHUKS010000004">
    <property type="protein sequence ID" value="MFD2467113.1"/>
    <property type="molecule type" value="Genomic_DNA"/>
</dbReference>
<feature type="region of interest" description="Disordered" evidence="2">
    <location>
        <begin position="1884"/>
        <end position="1925"/>
    </location>
</feature>
<evidence type="ECO:0000256" key="2">
    <source>
        <dbReference type="SAM" id="MobiDB-lite"/>
    </source>
</evidence>
<evidence type="ECO:0000313" key="5">
    <source>
        <dbReference type="EMBL" id="MFD2467113.1"/>
    </source>
</evidence>
<feature type="signal peptide" evidence="3">
    <location>
        <begin position="1"/>
        <end position="19"/>
    </location>
</feature>
<feature type="region of interest" description="Disordered" evidence="2">
    <location>
        <begin position="1594"/>
        <end position="1645"/>
    </location>
</feature>
<dbReference type="RefSeq" id="WP_378301488.1">
    <property type="nucleotide sequence ID" value="NZ_JBHUKS010000004.1"/>
</dbReference>
<evidence type="ECO:0000256" key="3">
    <source>
        <dbReference type="SAM" id="SignalP"/>
    </source>
</evidence>
<keyword evidence="6" id="KW-1185">Reference proteome</keyword>
<dbReference type="NCBIfam" id="TIGR03696">
    <property type="entry name" value="Rhs_assc_core"/>
    <property type="match status" value="1"/>
</dbReference>
<dbReference type="Gene3D" id="2.170.16.10">
    <property type="entry name" value="Hedgehog/Intein (Hint) domain"/>
    <property type="match status" value="1"/>
</dbReference>
<dbReference type="PANTHER" id="PTHR32305:SF17">
    <property type="entry name" value="TRNA NUCLEASE WAPA"/>
    <property type="match status" value="1"/>
</dbReference>
<protein>
    <submittedName>
        <fullName evidence="5">RHS repeat-associated core domain-containing protein</fullName>
    </submittedName>
</protein>
<dbReference type="SUPFAM" id="SSF51294">
    <property type="entry name" value="Hedgehog/intein (Hint) domain"/>
    <property type="match status" value="1"/>
</dbReference>